<protein>
    <recommendedName>
        <fullName evidence="1">Heterokaryon incompatibility domain-containing protein</fullName>
    </recommendedName>
</protein>
<evidence type="ECO:0000259" key="1">
    <source>
        <dbReference type="Pfam" id="PF06985"/>
    </source>
</evidence>
<proteinExistence type="predicted"/>
<reference evidence="3" key="1">
    <citation type="journal article" date="2019" name="bioRxiv">
        <title>Genomics, evolutionary history and diagnostics of the Alternaria alternata species group including apple and Asian pear pathotypes.</title>
        <authorList>
            <person name="Armitage A.D."/>
            <person name="Cockerton H.M."/>
            <person name="Sreenivasaprasad S."/>
            <person name="Woodhall J.W."/>
            <person name="Lane C.R."/>
            <person name="Harrison R.J."/>
            <person name="Clarkson J.P."/>
        </authorList>
    </citation>
    <scope>NUCLEOTIDE SEQUENCE [LARGE SCALE GENOMIC DNA]</scope>
    <source>
        <strain evidence="3">FERA 1082</strain>
    </source>
</reference>
<dbReference type="Pfam" id="PF23397">
    <property type="entry name" value="DUF7104"/>
    <property type="match status" value="2"/>
</dbReference>
<dbReference type="Pfam" id="PF06985">
    <property type="entry name" value="HET"/>
    <property type="match status" value="1"/>
</dbReference>
<dbReference type="AlphaFoldDB" id="A0A4Q4M904"/>
<dbReference type="Proteomes" id="UP000292402">
    <property type="component" value="Unassembled WGS sequence"/>
</dbReference>
<evidence type="ECO:0000313" key="2">
    <source>
        <dbReference type="EMBL" id="RYN44969.1"/>
    </source>
</evidence>
<dbReference type="InterPro" id="IPR052895">
    <property type="entry name" value="HetReg/Transcr_Mod"/>
</dbReference>
<dbReference type="InterPro" id="IPR010730">
    <property type="entry name" value="HET"/>
</dbReference>
<evidence type="ECO:0000313" key="3">
    <source>
        <dbReference type="Proteomes" id="UP000292402"/>
    </source>
</evidence>
<feature type="domain" description="Heterokaryon incompatibility" evidence="1">
    <location>
        <begin position="44"/>
        <end position="197"/>
    </location>
</feature>
<gene>
    <name evidence="2" type="ORF">AA0114_g9483</name>
</gene>
<dbReference type="PANTHER" id="PTHR24148">
    <property type="entry name" value="ANKYRIN REPEAT DOMAIN-CONTAINING PROTEIN 39 HOMOLOG-RELATED"/>
    <property type="match status" value="1"/>
</dbReference>
<name>A0A4Q4M904_9PLEO</name>
<dbReference type="PANTHER" id="PTHR24148:SF78">
    <property type="entry name" value="HETEROKARYON INCOMPATIBILITY DOMAIN-CONTAINING PROTEIN"/>
    <property type="match status" value="1"/>
</dbReference>
<accession>A0A4Q4M904</accession>
<sequence>MFAYEPIDLDRPAFRLLNLRRGKWSDIECTMYQAYLDGDDTIPYDALSYTWGGTHKTSTVIVNGEALRVTENLHSALQHLRSENVDKTLWVDAICIDQSNERERGHQVQQMCKIYSQAEEVIVWLGQATRETNTLFESLQRLQEHSVLYGHGHRHWDLAKWKELWLSVPKDSDSELRDGLFLLLRRPWFKRVWILQEIANAKKASILCGTKSIRAHTFALAPSLIGVKPQRHCRAVLDIMPGHLREETWWSENRDLYNLLLKFSESEASDPRDKVYALLGISSDARDTGRLRPDYTKDLEKVIYDTSSFLFGPSGSSYVPSGSLFLNLDSPYGRMERFLSNLTSRSVASFTQLAEMHDVSEVDLFLKRRGLEVPLSEDMIKAAAGNEVHGKAVMNLLLLERRNEFKVTANVIKAAVENKKSGRDIIYLLLQEEKDGFRATICKELIRGYRDDKGREEHILERIQYTLSLQRRYGYRDDEEGAERIFEDIEGTRFLERRFEYGVAERRDGERGEERIRGNIRDTLSLARRVYDILEMASPERMFLAAEILLQDPGANVGVEGGVNTALAKRRETVLRLLQEPSASSITRRSSIPLSP</sequence>
<dbReference type="Gene3D" id="1.20.5.340">
    <property type="match status" value="1"/>
</dbReference>
<organism evidence="2 3">
    <name type="scientific">Alternaria tenuissima</name>
    <dbReference type="NCBI Taxonomy" id="119927"/>
    <lineage>
        <taxon>Eukaryota</taxon>
        <taxon>Fungi</taxon>
        <taxon>Dikarya</taxon>
        <taxon>Ascomycota</taxon>
        <taxon>Pezizomycotina</taxon>
        <taxon>Dothideomycetes</taxon>
        <taxon>Pleosporomycetidae</taxon>
        <taxon>Pleosporales</taxon>
        <taxon>Pleosporineae</taxon>
        <taxon>Pleosporaceae</taxon>
        <taxon>Alternaria</taxon>
        <taxon>Alternaria sect. Alternaria</taxon>
        <taxon>Alternaria alternata complex</taxon>
    </lineage>
</organism>
<comment type="caution">
    <text evidence="2">The sequence shown here is derived from an EMBL/GenBank/DDBJ whole genome shotgun (WGS) entry which is preliminary data.</text>
</comment>
<dbReference type="EMBL" id="PDXA01000037">
    <property type="protein sequence ID" value="RYN44969.1"/>
    <property type="molecule type" value="Genomic_DNA"/>
</dbReference>
<dbReference type="InterPro" id="IPR055530">
    <property type="entry name" value="DUF7104"/>
</dbReference>